<evidence type="ECO:0000256" key="10">
    <source>
        <dbReference type="ARBA" id="ARBA00035861"/>
    </source>
</evidence>
<comment type="cofactor">
    <cofactor evidence="1">
        <name>Mg(2+)</name>
        <dbReference type="ChEBI" id="CHEBI:18420"/>
    </cofactor>
</comment>
<dbReference type="GO" id="GO:0044716">
    <property type="term" value="F:8-oxo-GDP phosphatase activity"/>
    <property type="evidence" value="ECO:0007669"/>
    <property type="project" value="TreeGrafter"/>
</dbReference>
<evidence type="ECO:0000256" key="17">
    <source>
        <dbReference type="RuleBase" id="RU003476"/>
    </source>
</evidence>
<keyword evidence="7 17" id="KW-0378">Hydrolase</keyword>
<dbReference type="InterPro" id="IPR015797">
    <property type="entry name" value="NUDIX_hydrolase-like_dom_sf"/>
</dbReference>
<keyword evidence="6" id="KW-0227">DNA damage</keyword>
<evidence type="ECO:0000256" key="13">
    <source>
        <dbReference type="ARBA" id="ARBA00040794"/>
    </source>
</evidence>
<dbReference type="InterPro" id="IPR020084">
    <property type="entry name" value="NUDIX_hydrolase_CS"/>
</dbReference>
<dbReference type="EMBL" id="VUNG01000002">
    <property type="protein sequence ID" value="MST83394.1"/>
    <property type="molecule type" value="Genomic_DNA"/>
</dbReference>
<evidence type="ECO:0000256" key="2">
    <source>
        <dbReference type="ARBA" id="ARBA00005582"/>
    </source>
</evidence>
<dbReference type="EC" id="3.6.1.55" evidence="12"/>
<dbReference type="Gene3D" id="3.90.79.10">
    <property type="entry name" value="Nucleoside Triphosphate Pyrophosphohydrolase"/>
    <property type="match status" value="1"/>
</dbReference>
<dbReference type="PANTHER" id="PTHR47707:SF1">
    <property type="entry name" value="NUDIX HYDROLASE FAMILY PROTEIN"/>
    <property type="match status" value="1"/>
</dbReference>
<dbReference type="Proteomes" id="UP000438914">
    <property type="component" value="Unassembled WGS sequence"/>
</dbReference>
<evidence type="ECO:0000313" key="20">
    <source>
        <dbReference type="Proteomes" id="UP000438914"/>
    </source>
</evidence>
<feature type="domain" description="Nudix hydrolase" evidence="18">
    <location>
        <begin position="1"/>
        <end position="126"/>
    </location>
</feature>
<evidence type="ECO:0000256" key="7">
    <source>
        <dbReference type="ARBA" id="ARBA00022801"/>
    </source>
</evidence>
<comment type="caution">
    <text evidence="19">The sequence shown here is derived from an EMBL/GenBank/DDBJ whole genome shotgun (WGS) entry which is preliminary data.</text>
</comment>
<dbReference type="PROSITE" id="PS51462">
    <property type="entry name" value="NUDIX"/>
    <property type="match status" value="1"/>
</dbReference>
<reference evidence="19 20" key="1">
    <citation type="submission" date="2019-08" db="EMBL/GenBank/DDBJ databases">
        <title>In-depth cultivation of the pig gut microbiome towards novel bacterial diversity and tailored functional studies.</title>
        <authorList>
            <person name="Wylensek D."/>
            <person name="Hitch T.C.A."/>
            <person name="Clavel T."/>
        </authorList>
    </citation>
    <scope>NUCLEOTIDE SEQUENCE [LARGE SCALE GENOMIC DNA]</scope>
    <source>
        <strain evidence="19 20">LKV-178-WT-2A</strain>
    </source>
</reference>
<name>A0A7K0KBU3_9BACT</name>
<evidence type="ECO:0000256" key="6">
    <source>
        <dbReference type="ARBA" id="ARBA00022763"/>
    </source>
</evidence>
<sequence length="132" mass="15464">MKHIEVVAAIICRDGLVFATQRGYGEWKDWWEFPGGKVEEGESREDALRREIREELNTEISVDRFVMTVEQDYPAFHLTMHCYVCHVLSGHLELLEAEDARWLREDNLSGVRWLPADRQVVDNLRATHLLDK</sequence>
<protein>
    <recommendedName>
        <fullName evidence="13">8-oxo-dGTP diphosphatase</fullName>
        <ecNumber evidence="12">3.6.1.55</ecNumber>
    </recommendedName>
    <alternativeName>
        <fullName evidence="16">7,8-dihydro-8-oxoguanine-triphosphatase</fullName>
    </alternativeName>
    <alternativeName>
        <fullName evidence="15">Mutator protein MutT</fullName>
    </alternativeName>
    <alternativeName>
        <fullName evidence="14">dGTP pyrophosphohydrolase</fullName>
    </alternativeName>
</protein>
<dbReference type="AlphaFoldDB" id="A0A7K0KBU3"/>
<dbReference type="InterPro" id="IPR000086">
    <property type="entry name" value="NUDIX_hydrolase_dom"/>
</dbReference>
<dbReference type="Pfam" id="PF00293">
    <property type="entry name" value="NUDIX"/>
    <property type="match status" value="1"/>
</dbReference>
<evidence type="ECO:0000256" key="5">
    <source>
        <dbReference type="ARBA" id="ARBA00022723"/>
    </source>
</evidence>
<dbReference type="GO" id="GO:0006281">
    <property type="term" value="P:DNA repair"/>
    <property type="evidence" value="ECO:0007669"/>
    <property type="project" value="UniProtKB-KW"/>
</dbReference>
<evidence type="ECO:0000256" key="9">
    <source>
        <dbReference type="ARBA" id="ARBA00023204"/>
    </source>
</evidence>
<dbReference type="GO" id="GO:0035539">
    <property type="term" value="F:8-oxo-7,8-dihydrodeoxyguanosine triphosphate pyrophosphatase activity"/>
    <property type="evidence" value="ECO:0007669"/>
    <property type="project" value="UniProtKB-EC"/>
</dbReference>
<evidence type="ECO:0000256" key="1">
    <source>
        <dbReference type="ARBA" id="ARBA00001946"/>
    </source>
</evidence>
<evidence type="ECO:0000256" key="16">
    <source>
        <dbReference type="ARBA" id="ARBA00042798"/>
    </source>
</evidence>
<proteinExistence type="inferred from homology"/>
<dbReference type="GO" id="GO:0044715">
    <property type="term" value="F:8-oxo-dGDP phosphatase activity"/>
    <property type="evidence" value="ECO:0007669"/>
    <property type="project" value="TreeGrafter"/>
</dbReference>
<comment type="catalytic activity">
    <reaction evidence="10">
        <text>8-oxo-dGTP + H2O = 8-oxo-dGMP + diphosphate + H(+)</text>
        <dbReference type="Rhea" id="RHEA:31575"/>
        <dbReference type="ChEBI" id="CHEBI:15377"/>
        <dbReference type="ChEBI" id="CHEBI:15378"/>
        <dbReference type="ChEBI" id="CHEBI:33019"/>
        <dbReference type="ChEBI" id="CHEBI:63224"/>
        <dbReference type="ChEBI" id="CHEBI:77896"/>
        <dbReference type="EC" id="3.6.1.55"/>
    </reaction>
</comment>
<dbReference type="GO" id="GO:0046872">
    <property type="term" value="F:metal ion binding"/>
    <property type="evidence" value="ECO:0007669"/>
    <property type="project" value="UniProtKB-KW"/>
</dbReference>
<evidence type="ECO:0000256" key="15">
    <source>
        <dbReference type="ARBA" id="ARBA00041979"/>
    </source>
</evidence>
<dbReference type="SUPFAM" id="SSF55811">
    <property type="entry name" value="Nudix"/>
    <property type="match status" value="1"/>
</dbReference>
<accession>A0A7K0KBU3</accession>
<dbReference type="GO" id="GO:0006260">
    <property type="term" value="P:DNA replication"/>
    <property type="evidence" value="ECO:0007669"/>
    <property type="project" value="UniProtKB-KW"/>
</dbReference>
<evidence type="ECO:0000259" key="18">
    <source>
        <dbReference type="PROSITE" id="PS51462"/>
    </source>
</evidence>
<dbReference type="PRINTS" id="PR00502">
    <property type="entry name" value="NUDIXFAMILY"/>
</dbReference>
<dbReference type="InterPro" id="IPR047127">
    <property type="entry name" value="MutT-like"/>
</dbReference>
<keyword evidence="20" id="KW-1185">Reference proteome</keyword>
<dbReference type="PROSITE" id="PS00893">
    <property type="entry name" value="NUDIX_BOX"/>
    <property type="match status" value="1"/>
</dbReference>
<comment type="similarity">
    <text evidence="2 17">Belongs to the Nudix hydrolase family.</text>
</comment>
<keyword evidence="9" id="KW-0234">DNA repair</keyword>
<gene>
    <name evidence="19" type="ORF">FYJ73_01615</name>
</gene>
<keyword evidence="3" id="KW-0515">Mutator protein</keyword>
<keyword evidence="4" id="KW-0235">DNA replication</keyword>
<dbReference type="InterPro" id="IPR020476">
    <property type="entry name" value="Nudix_hydrolase"/>
</dbReference>
<evidence type="ECO:0000313" key="19">
    <source>
        <dbReference type="EMBL" id="MST83394.1"/>
    </source>
</evidence>
<evidence type="ECO:0000256" key="11">
    <source>
        <dbReference type="ARBA" id="ARBA00036904"/>
    </source>
</evidence>
<dbReference type="PANTHER" id="PTHR47707">
    <property type="entry name" value="8-OXO-DGTP DIPHOSPHATASE"/>
    <property type="match status" value="1"/>
</dbReference>
<evidence type="ECO:0000256" key="3">
    <source>
        <dbReference type="ARBA" id="ARBA00022457"/>
    </source>
</evidence>
<evidence type="ECO:0000256" key="4">
    <source>
        <dbReference type="ARBA" id="ARBA00022705"/>
    </source>
</evidence>
<dbReference type="CDD" id="cd03425">
    <property type="entry name" value="NUDIX_MutT_NudA_like"/>
    <property type="match status" value="1"/>
</dbReference>
<evidence type="ECO:0000256" key="8">
    <source>
        <dbReference type="ARBA" id="ARBA00022842"/>
    </source>
</evidence>
<dbReference type="GO" id="GO:0008413">
    <property type="term" value="F:8-oxo-7,8-dihydroguanosine triphosphate pyrophosphatase activity"/>
    <property type="evidence" value="ECO:0007669"/>
    <property type="project" value="TreeGrafter"/>
</dbReference>
<keyword evidence="5" id="KW-0479">Metal-binding</keyword>
<dbReference type="RefSeq" id="WP_154532956.1">
    <property type="nucleotide sequence ID" value="NZ_VUNG01000002.1"/>
</dbReference>
<keyword evidence="8" id="KW-0460">Magnesium</keyword>
<organism evidence="19 20">
    <name type="scientific">Hallella mizrahii</name>
    <dbReference type="NCBI Taxonomy" id="2606637"/>
    <lineage>
        <taxon>Bacteria</taxon>
        <taxon>Pseudomonadati</taxon>
        <taxon>Bacteroidota</taxon>
        <taxon>Bacteroidia</taxon>
        <taxon>Bacteroidales</taxon>
        <taxon>Prevotellaceae</taxon>
        <taxon>Hallella</taxon>
    </lineage>
</organism>
<evidence type="ECO:0000256" key="14">
    <source>
        <dbReference type="ARBA" id="ARBA00041592"/>
    </source>
</evidence>
<evidence type="ECO:0000256" key="12">
    <source>
        <dbReference type="ARBA" id="ARBA00038905"/>
    </source>
</evidence>
<comment type="catalytic activity">
    <reaction evidence="11">
        <text>8-oxo-GTP + H2O = 8-oxo-GMP + diphosphate + H(+)</text>
        <dbReference type="Rhea" id="RHEA:67616"/>
        <dbReference type="ChEBI" id="CHEBI:15377"/>
        <dbReference type="ChEBI" id="CHEBI:15378"/>
        <dbReference type="ChEBI" id="CHEBI:33019"/>
        <dbReference type="ChEBI" id="CHEBI:143553"/>
        <dbReference type="ChEBI" id="CHEBI:145694"/>
    </reaction>
</comment>